<dbReference type="AlphaFoldDB" id="A0A7W3SYH0"/>
<dbReference type="Gene3D" id="3.40.80.10">
    <property type="entry name" value="Peptidoglycan recognition protein-like"/>
    <property type="match status" value="1"/>
</dbReference>
<dbReference type="SUPFAM" id="SSF55846">
    <property type="entry name" value="N-acetylmuramoyl-L-alanine amidase-like"/>
    <property type="match status" value="1"/>
</dbReference>
<dbReference type="Pfam" id="PF01510">
    <property type="entry name" value="Amidase_2"/>
    <property type="match status" value="1"/>
</dbReference>
<dbReference type="RefSeq" id="WP_220482923.1">
    <property type="nucleotide sequence ID" value="NZ_JACJIP010000056.1"/>
</dbReference>
<gene>
    <name evidence="2" type="ORF">FHR92_005093</name>
</gene>
<sequence>MKQQGNFLLLEKSEFRDWLNKQTVTRKIKTLQVHHTWKLNYTTRKNQDPFDCLEGMRRSHLASGWSATGQHFSILENGLIGVSLDRKLNNAPAGIKGTNGNAICVEIIGNFDKGGDTMTEAQKLSVIHLYACLAISSVFSLTPIT</sequence>
<dbReference type="GO" id="GO:0009253">
    <property type="term" value="P:peptidoglycan catabolic process"/>
    <property type="evidence" value="ECO:0007669"/>
    <property type="project" value="InterPro"/>
</dbReference>
<dbReference type="Proteomes" id="UP000567067">
    <property type="component" value="Unassembled WGS sequence"/>
</dbReference>
<dbReference type="EMBL" id="JACJIP010000056">
    <property type="protein sequence ID" value="MBA9088576.1"/>
    <property type="molecule type" value="Genomic_DNA"/>
</dbReference>
<evidence type="ECO:0000313" key="2">
    <source>
        <dbReference type="EMBL" id="MBA9088576.1"/>
    </source>
</evidence>
<protein>
    <recommendedName>
        <fullName evidence="1">N-acetylmuramoyl-L-alanine amidase domain-containing protein</fullName>
    </recommendedName>
</protein>
<feature type="domain" description="N-acetylmuramoyl-L-alanine amidase" evidence="1">
    <location>
        <begin position="26"/>
        <end position="134"/>
    </location>
</feature>
<dbReference type="GO" id="GO:0008745">
    <property type="term" value="F:N-acetylmuramoyl-L-alanine amidase activity"/>
    <property type="evidence" value="ECO:0007669"/>
    <property type="project" value="InterPro"/>
</dbReference>
<proteinExistence type="predicted"/>
<dbReference type="InterPro" id="IPR002502">
    <property type="entry name" value="Amidase_domain"/>
</dbReference>
<evidence type="ECO:0000259" key="1">
    <source>
        <dbReference type="Pfam" id="PF01510"/>
    </source>
</evidence>
<keyword evidence="3" id="KW-1185">Reference proteome</keyword>
<dbReference type="InterPro" id="IPR036505">
    <property type="entry name" value="Amidase/PGRP_sf"/>
</dbReference>
<reference evidence="2 3" key="1">
    <citation type="submission" date="2020-08" db="EMBL/GenBank/DDBJ databases">
        <title>Genomic Encyclopedia of Type Strains, Phase III (KMG-III): the genomes of soil and plant-associated and newly described type strains.</title>
        <authorList>
            <person name="Whitman W."/>
        </authorList>
    </citation>
    <scope>NUCLEOTIDE SEQUENCE [LARGE SCALE GENOMIC DNA]</scope>
    <source>
        <strain evidence="2 3">CECT 8693</strain>
    </source>
</reference>
<organism evidence="2 3">
    <name type="scientific">Fontibacillus solani</name>
    <dbReference type="NCBI Taxonomy" id="1572857"/>
    <lineage>
        <taxon>Bacteria</taxon>
        <taxon>Bacillati</taxon>
        <taxon>Bacillota</taxon>
        <taxon>Bacilli</taxon>
        <taxon>Bacillales</taxon>
        <taxon>Paenibacillaceae</taxon>
        <taxon>Fontibacillus</taxon>
    </lineage>
</organism>
<name>A0A7W3SYH0_9BACL</name>
<accession>A0A7W3SYH0</accession>
<comment type="caution">
    <text evidence="2">The sequence shown here is derived from an EMBL/GenBank/DDBJ whole genome shotgun (WGS) entry which is preliminary data.</text>
</comment>
<evidence type="ECO:0000313" key="3">
    <source>
        <dbReference type="Proteomes" id="UP000567067"/>
    </source>
</evidence>